<sequence length="83" mass="9056">MIRAKIKGKTICVEDDANVNNDLDILDPNHDADKPDTEVDKFLQVTVANSGAGEGQWTEVITSRKARLLGYQKEDSSPSNPNG</sequence>
<protein>
    <submittedName>
        <fullName evidence="1">Uncharacterized protein</fullName>
    </submittedName>
</protein>
<evidence type="ECO:0000313" key="2">
    <source>
        <dbReference type="Proteomes" id="UP001372338"/>
    </source>
</evidence>
<dbReference type="Proteomes" id="UP001372338">
    <property type="component" value="Unassembled WGS sequence"/>
</dbReference>
<reference evidence="1 2" key="1">
    <citation type="submission" date="2024-01" db="EMBL/GenBank/DDBJ databases">
        <title>The genomes of 5 underutilized Papilionoideae crops provide insights into root nodulation and disease resistanc.</title>
        <authorList>
            <person name="Yuan L."/>
        </authorList>
    </citation>
    <scope>NUCLEOTIDE SEQUENCE [LARGE SCALE GENOMIC DNA]</scope>
    <source>
        <strain evidence="1">ZHUSHIDOU_FW_LH</strain>
        <tissue evidence="1">Leaf</tissue>
    </source>
</reference>
<name>A0AAN9E249_CROPI</name>
<evidence type="ECO:0000313" key="1">
    <source>
        <dbReference type="EMBL" id="KAK7243822.1"/>
    </source>
</evidence>
<comment type="caution">
    <text evidence="1">The sequence shown here is derived from an EMBL/GenBank/DDBJ whole genome shotgun (WGS) entry which is preliminary data.</text>
</comment>
<proteinExistence type="predicted"/>
<accession>A0AAN9E249</accession>
<dbReference type="EMBL" id="JAYWIO010000008">
    <property type="protein sequence ID" value="KAK7243822.1"/>
    <property type="molecule type" value="Genomic_DNA"/>
</dbReference>
<gene>
    <name evidence="1" type="ORF">RIF29_38634</name>
</gene>
<organism evidence="1 2">
    <name type="scientific">Crotalaria pallida</name>
    <name type="common">Smooth rattlebox</name>
    <name type="synonym">Crotalaria striata</name>
    <dbReference type="NCBI Taxonomy" id="3830"/>
    <lineage>
        <taxon>Eukaryota</taxon>
        <taxon>Viridiplantae</taxon>
        <taxon>Streptophyta</taxon>
        <taxon>Embryophyta</taxon>
        <taxon>Tracheophyta</taxon>
        <taxon>Spermatophyta</taxon>
        <taxon>Magnoliopsida</taxon>
        <taxon>eudicotyledons</taxon>
        <taxon>Gunneridae</taxon>
        <taxon>Pentapetalae</taxon>
        <taxon>rosids</taxon>
        <taxon>fabids</taxon>
        <taxon>Fabales</taxon>
        <taxon>Fabaceae</taxon>
        <taxon>Papilionoideae</taxon>
        <taxon>50 kb inversion clade</taxon>
        <taxon>genistoids sensu lato</taxon>
        <taxon>core genistoids</taxon>
        <taxon>Crotalarieae</taxon>
        <taxon>Crotalaria</taxon>
    </lineage>
</organism>
<dbReference type="AlphaFoldDB" id="A0AAN9E249"/>
<keyword evidence="2" id="KW-1185">Reference proteome</keyword>